<evidence type="ECO:0000313" key="7">
    <source>
        <dbReference type="EMBL" id="NOJ70686.1"/>
    </source>
</evidence>
<feature type="domain" description="Penicillin-binding protein transpeptidase" evidence="5">
    <location>
        <begin position="282"/>
        <end position="598"/>
    </location>
</feature>
<dbReference type="GO" id="GO:0071555">
    <property type="term" value="P:cell wall organization"/>
    <property type="evidence" value="ECO:0007669"/>
    <property type="project" value="TreeGrafter"/>
</dbReference>
<evidence type="ECO:0000256" key="2">
    <source>
        <dbReference type="ARBA" id="ARBA00007171"/>
    </source>
</evidence>
<evidence type="ECO:0000256" key="3">
    <source>
        <dbReference type="ARBA" id="ARBA00023136"/>
    </source>
</evidence>
<dbReference type="InterPro" id="IPR001460">
    <property type="entry name" value="PCN-bd_Tpept"/>
</dbReference>
<proteinExistence type="inferred from homology"/>
<dbReference type="Pfam" id="PF03717">
    <property type="entry name" value="PBP_dimer"/>
    <property type="match status" value="1"/>
</dbReference>
<evidence type="ECO:0000259" key="6">
    <source>
        <dbReference type="Pfam" id="PF03717"/>
    </source>
</evidence>
<dbReference type="PANTHER" id="PTHR30627">
    <property type="entry name" value="PEPTIDOGLYCAN D,D-TRANSPEPTIDASE"/>
    <property type="match status" value="1"/>
</dbReference>
<comment type="similarity">
    <text evidence="2">Belongs to the transpeptidase family.</text>
</comment>
<evidence type="ECO:0000256" key="4">
    <source>
        <dbReference type="SAM" id="Phobius"/>
    </source>
</evidence>
<dbReference type="InterPro" id="IPR036138">
    <property type="entry name" value="PBP_dimer_sf"/>
</dbReference>
<dbReference type="PANTHER" id="PTHR30627:SF24">
    <property type="entry name" value="PENICILLIN-BINDING PROTEIN 4B"/>
    <property type="match status" value="1"/>
</dbReference>
<dbReference type="Pfam" id="PF00905">
    <property type="entry name" value="Transpeptidase"/>
    <property type="match status" value="1"/>
</dbReference>
<dbReference type="GO" id="GO:0005886">
    <property type="term" value="C:plasma membrane"/>
    <property type="evidence" value="ECO:0007669"/>
    <property type="project" value="TreeGrafter"/>
</dbReference>
<dbReference type="Gene3D" id="3.90.1310.10">
    <property type="entry name" value="Penicillin-binding protein 2a (Domain 2)"/>
    <property type="match status" value="1"/>
</dbReference>
<protein>
    <submittedName>
        <fullName evidence="7">Penicillin-binding protein 2</fullName>
    </submittedName>
</protein>
<dbReference type="InterPro" id="IPR005311">
    <property type="entry name" value="PBP_dimer"/>
</dbReference>
<feature type="domain" description="Penicillin-binding protein dimerisation" evidence="6">
    <location>
        <begin position="72"/>
        <end position="236"/>
    </location>
</feature>
<organism evidence="7 8">
    <name type="scientific">Paenibacillus alvei</name>
    <name type="common">Bacillus alvei</name>
    <dbReference type="NCBI Taxonomy" id="44250"/>
    <lineage>
        <taxon>Bacteria</taxon>
        <taxon>Bacillati</taxon>
        <taxon>Bacillota</taxon>
        <taxon>Bacilli</taxon>
        <taxon>Bacillales</taxon>
        <taxon>Paenibacillaceae</taxon>
        <taxon>Paenibacillus</taxon>
    </lineage>
</organism>
<keyword evidence="4" id="KW-1133">Transmembrane helix</keyword>
<dbReference type="SUPFAM" id="SSF56601">
    <property type="entry name" value="beta-lactamase/transpeptidase-like"/>
    <property type="match status" value="1"/>
</dbReference>
<gene>
    <name evidence="7" type="ORF">HMI46_08980</name>
</gene>
<comment type="caution">
    <text evidence="7">The sequence shown here is derived from an EMBL/GenBank/DDBJ whole genome shotgun (WGS) entry which is preliminary data.</text>
</comment>
<reference evidence="7 8" key="1">
    <citation type="submission" date="2020-05" db="EMBL/GenBank/DDBJ databases">
        <title>Whole genome sequencing and identification of novel metabolites from Paenibacillus alvei strain JR949.</title>
        <authorList>
            <person name="Rajendhran J."/>
            <person name="Sree Pranav P."/>
            <person name="Mahalakshmi B."/>
            <person name="Karthikeyan R."/>
        </authorList>
    </citation>
    <scope>NUCLEOTIDE SEQUENCE [LARGE SCALE GENOMIC DNA]</scope>
    <source>
        <strain evidence="7 8">JR949</strain>
    </source>
</reference>
<keyword evidence="4" id="KW-0812">Transmembrane</keyword>
<accession>A0AAP7DIH3</accession>
<name>A0AAP7DIH3_PAEAL</name>
<dbReference type="InterPro" id="IPR050515">
    <property type="entry name" value="Beta-lactam/transpept"/>
</dbReference>
<dbReference type="SUPFAM" id="SSF56519">
    <property type="entry name" value="Penicillin binding protein dimerisation domain"/>
    <property type="match status" value="1"/>
</dbReference>
<keyword evidence="3 4" id="KW-0472">Membrane</keyword>
<dbReference type="AlphaFoldDB" id="A0AAP7DIH3"/>
<dbReference type="RefSeq" id="WP_171416217.1">
    <property type="nucleotide sequence ID" value="NZ_JABFOR010000008.1"/>
</dbReference>
<dbReference type="Gene3D" id="3.40.710.10">
    <property type="entry name" value="DD-peptidase/beta-lactamase superfamily"/>
    <property type="match status" value="1"/>
</dbReference>
<comment type="subcellular location">
    <subcellularLocation>
        <location evidence="1">Membrane</location>
    </subcellularLocation>
</comment>
<dbReference type="EMBL" id="JABFOR010000008">
    <property type="protein sequence ID" value="NOJ70686.1"/>
    <property type="molecule type" value="Genomic_DNA"/>
</dbReference>
<evidence type="ECO:0000259" key="5">
    <source>
        <dbReference type="Pfam" id="PF00905"/>
    </source>
</evidence>
<dbReference type="GO" id="GO:0071972">
    <property type="term" value="F:peptidoglycan L,D-transpeptidase activity"/>
    <property type="evidence" value="ECO:0007669"/>
    <property type="project" value="TreeGrafter"/>
</dbReference>
<sequence length="606" mass="66526">MLSRDCYKQQRTMVKRLILLVYVITLIIGIYIIRLGWLQLLFVHSKVDAGGHTVLQRSIIQRARGIVLDDGRGTIVDREGRPYTGQPVTALVLFPVNKNTISTDAVRSLALWLHLPEQEVSRRWEKLAEPLIWPNEKDDKLPFELTADQAAQIQSSDWEGVSALPYTIRYPLRQHTPQWVGAIADLAGSANTTTSKRKGINAASSVVGISGLERSFGPLLKGLGATTAVHYTDAGRHPLNGLHVRIRRPDNPYYPLRLTTTTDQMIEAAIEQVLDRFKVAKGSVVVLDAATRDVVAMVSRPSADPYHIEPEQGSWNNRAIKALPPGSVYKLFIAAAAMEAGLTQLNERFQCDGHYGKYGLACWLPEGHGMLTLREALAESCNEVFAELGERLSGEQLASYAQRMGVSGLVGMISDDGMGHRNLHHFEGEEESRVFPDGVQPLDVSGGVRAQSGIGQRDVRITPLAAANFVVTLLQDGNYGSPRLIQEVQYATGMPLARFAVQAKKERIMKLETARSVQKMMVDVVQYGTGQSLRQVSWNVAGKSGTAQAEAYGTANVHTWFVGYGPVEKPRYAVSVVSENDPASASHKATEVFGAVMEILAQHAQK</sequence>
<dbReference type="Proteomes" id="UP000552038">
    <property type="component" value="Unassembled WGS sequence"/>
</dbReference>
<evidence type="ECO:0000256" key="1">
    <source>
        <dbReference type="ARBA" id="ARBA00004370"/>
    </source>
</evidence>
<dbReference type="GO" id="GO:0008658">
    <property type="term" value="F:penicillin binding"/>
    <property type="evidence" value="ECO:0007669"/>
    <property type="project" value="InterPro"/>
</dbReference>
<feature type="transmembrane region" description="Helical" evidence="4">
    <location>
        <begin position="17"/>
        <end position="37"/>
    </location>
</feature>
<evidence type="ECO:0000313" key="8">
    <source>
        <dbReference type="Proteomes" id="UP000552038"/>
    </source>
</evidence>
<dbReference type="InterPro" id="IPR012338">
    <property type="entry name" value="Beta-lactam/transpept-like"/>
</dbReference>